<feature type="signal peptide" evidence="1">
    <location>
        <begin position="1"/>
        <end position="20"/>
    </location>
</feature>
<proteinExistence type="predicted"/>
<gene>
    <name evidence="3" type="ORF">EP073_03200</name>
</gene>
<feature type="chain" id="PRO_5018763728" evidence="1">
    <location>
        <begin position="21"/>
        <end position="131"/>
    </location>
</feature>
<evidence type="ECO:0000313" key="4">
    <source>
        <dbReference type="Proteomes" id="UP000287502"/>
    </source>
</evidence>
<sequence length="131" mass="14050">MKKLILSMALMLILAVSAFAAPFEVTKQAGDFTVISSLDKNPPVKGKNAVSVVIKDKGGKAVQDGKVAVYYSMPAMPGMPAMDYKAMAEFKNGVYSAVLDLSMTGPWNVEVRFVAPPSKTMNKAAFTVDVR</sequence>
<feature type="domain" description="YtkA-like" evidence="2">
    <location>
        <begin position="39"/>
        <end position="111"/>
    </location>
</feature>
<keyword evidence="4" id="KW-1185">Reference proteome</keyword>
<dbReference type="Proteomes" id="UP000287502">
    <property type="component" value="Chromosome"/>
</dbReference>
<accession>A0A3R5Y5W6</accession>
<dbReference type="KEGG" id="gtl:EP073_03200"/>
<reference evidence="3 4" key="1">
    <citation type="submission" date="2019-01" db="EMBL/GenBank/DDBJ databases">
        <title>Geovibrio thiophilus DSM 11263, complete genome.</title>
        <authorList>
            <person name="Spring S."/>
            <person name="Bunk B."/>
            <person name="Sproer C."/>
        </authorList>
    </citation>
    <scope>NUCLEOTIDE SEQUENCE [LARGE SCALE GENOMIC DNA]</scope>
    <source>
        <strain evidence="3 4">DSM 11263</strain>
    </source>
</reference>
<protein>
    <submittedName>
        <fullName evidence="3">Copper resistance protein</fullName>
    </submittedName>
</protein>
<organism evidence="3 4">
    <name type="scientific">Geovibrio thiophilus</name>
    <dbReference type="NCBI Taxonomy" id="139438"/>
    <lineage>
        <taxon>Bacteria</taxon>
        <taxon>Pseudomonadati</taxon>
        <taxon>Deferribacterota</taxon>
        <taxon>Deferribacteres</taxon>
        <taxon>Deferribacterales</taxon>
        <taxon>Geovibrionaceae</taxon>
        <taxon>Geovibrio</taxon>
    </lineage>
</organism>
<dbReference type="EMBL" id="CP035108">
    <property type="protein sequence ID" value="QAR32441.1"/>
    <property type="molecule type" value="Genomic_DNA"/>
</dbReference>
<dbReference type="AlphaFoldDB" id="A0A3R5Y5W6"/>
<evidence type="ECO:0000256" key="1">
    <source>
        <dbReference type="SAM" id="SignalP"/>
    </source>
</evidence>
<name>A0A3R5Y5W6_9BACT</name>
<dbReference type="RefSeq" id="WP_128465728.1">
    <property type="nucleotide sequence ID" value="NZ_CP035108.1"/>
</dbReference>
<evidence type="ECO:0000313" key="3">
    <source>
        <dbReference type="EMBL" id="QAR32441.1"/>
    </source>
</evidence>
<dbReference type="InterPro" id="IPR032693">
    <property type="entry name" value="YtkA-like_dom"/>
</dbReference>
<dbReference type="Pfam" id="PF13115">
    <property type="entry name" value="YtkA"/>
    <property type="match status" value="1"/>
</dbReference>
<dbReference type="OrthoDB" id="5339750at2"/>
<keyword evidence="1" id="KW-0732">Signal</keyword>
<evidence type="ECO:0000259" key="2">
    <source>
        <dbReference type="Pfam" id="PF13115"/>
    </source>
</evidence>